<dbReference type="EMBL" id="JAGKQM010000009">
    <property type="protein sequence ID" value="KAH0910738.1"/>
    <property type="molecule type" value="Genomic_DNA"/>
</dbReference>
<evidence type="ECO:0000256" key="1">
    <source>
        <dbReference type="SAM" id="Phobius"/>
    </source>
</evidence>
<dbReference type="Proteomes" id="UP000824890">
    <property type="component" value="Unassembled WGS sequence"/>
</dbReference>
<reference evidence="2 3" key="1">
    <citation type="submission" date="2021-05" db="EMBL/GenBank/DDBJ databases">
        <title>Genome Assembly of Synthetic Allotetraploid Brassica napus Reveals Homoeologous Exchanges between Subgenomes.</title>
        <authorList>
            <person name="Davis J.T."/>
        </authorList>
    </citation>
    <scope>NUCLEOTIDE SEQUENCE [LARGE SCALE GENOMIC DNA]</scope>
    <source>
        <strain evidence="3">cv. Da-Ae</strain>
        <tissue evidence="2">Seedling</tissue>
    </source>
</reference>
<organism evidence="2 3">
    <name type="scientific">Brassica napus</name>
    <name type="common">Rape</name>
    <dbReference type="NCBI Taxonomy" id="3708"/>
    <lineage>
        <taxon>Eukaryota</taxon>
        <taxon>Viridiplantae</taxon>
        <taxon>Streptophyta</taxon>
        <taxon>Embryophyta</taxon>
        <taxon>Tracheophyta</taxon>
        <taxon>Spermatophyta</taxon>
        <taxon>Magnoliopsida</taxon>
        <taxon>eudicotyledons</taxon>
        <taxon>Gunneridae</taxon>
        <taxon>Pentapetalae</taxon>
        <taxon>rosids</taxon>
        <taxon>malvids</taxon>
        <taxon>Brassicales</taxon>
        <taxon>Brassicaceae</taxon>
        <taxon>Brassiceae</taxon>
        <taxon>Brassica</taxon>
    </lineage>
</organism>
<keyword evidence="1" id="KW-0812">Transmembrane</keyword>
<evidence type="ECO:0000313" key="2">
    <source>
        <dbReference type="EMBL" id="KAH0910738.1"/>
    </source>
</evidence>
<evidence type="ECO:0000313" key="3">
    <source>
        <dbReference type="Proteomes" id="UP000824890"/>
    </source>
</evidence>
<feature type="non-terminal residue" evidence="2">
    <location>
        <position position="1"/>
    </location>
</feature>
<feature type="transmembrane region" description="Helical" evidence="1">
    <location>
        <begin position="42"/>
        <end position="63"/>
    </location>
</feature>
<protein>
    <submittedName>
        <fullName evidence="2">Uncharacterized protein</fullName>
    </submittedName>
</protein>
<comment type="caution">
    <text evidence="2">The sequence shown here is derived from an EMBL/GenBank/DDBJ whole genome shotgun (WGS) entry which is preliminary data.</text>
</comment>
<keyword evidence="1" id="KW-0472">Membrane</keyword>
<keyword evidence="3" id="KW-1185">Reference proteome</keyword>
<sequence>NWMNLYKHSQLISFINRRKNPYAVKRQMTNYMLQDDEKHQKFNLIFLINLSSFYFFLIMSSGGGSGSLQSTLWSRFTSGYSLPVGPSREPSLPRWRQNLYDLFKLTGAHFQQIRKEKDKQ</sequence>
<accession>A0ABQ8C127</accession>
<name>A0ABQ8C127_BRANA</name>
<keyword evidence="1" id="KW-1133">Transmembrane helix</keyword>
<gene>
    <name evidence="2" type="ORF">HID58_034059</name>
</gene>
<proteinExistence type="predicted"/>